<dbReference type="OrthoDB" id="5600360at2759"/>
<keyword evidence="4" id="KW-0238">DNA-binding</keyword>
<feature type="region of interest" description="Disordered" evidence="7">
    <location>
        <begin position="199"/>
        <end position="246"/>
    </location>
</feature>
<comment type="caution">
    <text evidence="10">The sequence shown here is derived from an EMBL/GenBank/DDBJ whole genome shotgun (WGS) entry which is preliminary data.</text>
</comment>
<evidence type="ECO:0000259" key="8">
    <source>
        <dbReference type="SMART" id="SM01267"/>
    </source>
</evidence>
<keyword evidence="5" id="KW-0804">Transcription</keyword>
<dbReference type="GO" id="GO:0005634">
    <property type="term" value="C:nucleus"/>
    <property type="evidence" value="ECO:0007669"/>
    <property type="project" value="UniProtKB-SubCell"/>
</dbReference>
<protein>
    <recommendedName>
        <fullName evidence="12">Beta-trefoil DNA-binding domain-domain-containing protein</fullName>
    </recommendedName>
</protein>
<evidence type="ECO:0000313" key="10">
    <source>
        <dbReference type="EMBL" id="ORZ25449.1"/>
    </source>
</evidence>
<gene>
    <name evidence="10" type="ORF">BCR42DRAFT_363668</name>
</gene>
<dbReference type="EMBL" id="MCGE01000001">
    <property type="protein sequence ID" value="ORZ25449.1"/>
    <property type="molecule type" value="Genomic_DNA"/>
</dbReference>
<dbReference type="STRING" id="90262.A0A1X2J0R8"/>
<dbReference type="SMART" id="SM01268">
    <property type="entry name" value="BTD"/>
    <property type="match status" value="1"/>
</dbReference>
<dbReference type="InterPro" id="IPR036358">
    <property type="entry name" value="BTD_sf"/>
</dbReference>
<dbReference type="Gene3D" id="2.60.40.1450">
    <property type="entry name" value="LAG1, DNA binding domain"/>
    <property type="match status" value="1"/>
</dbReference>
<comment type="similarity">
    <text evidence="2">Belongs to the Su(H) family.</text>
</comment>
<keyword evidence="3" id="KW-0805">Transcription regulation</keyword>
<evidence type="ECO:0000256" key="7">
    <source>
        <dbReference type="SAM" id="MobiDB-lite"/>
    </source>
</evidence>
<keyword evidence="11" id="KW-1185">Reference proteome</keyword>
<dbReference type="InterPro" id="IPR037095">
    <property type="entry name" value="RBP-J/Cbf11_DNA-bd_sf"/>
</dbReference>
<dbReference type="Pfam" id="PF09270">
    <property type="entry name" value="BTD"/>
    <property type="match status" value="1"/>
</dbReference>
<accession>A0A1X2J0R8</accession>
<evidence type="ECO:0000256" key="4">
    <source>
        <dbReference type="ARBA" id="ARBA00023125"/>
    </source>
</evidence>
<dbReference type="Gene3D" id="2.80.10.50">
    <property type="match status" value="1"/>
</dbReference>
<organism evidence="10 11">
    <name type="scientific">Absidia repens</name>
    <dbReference type="NCBI Taxonomy" id="90262"/>
    <lineage>
        <taxon>Eukaryota</taxon>
        <taxon>Fungi</taxon>
        <taxon>Fungi incertae sedis</taxon>
        <taxon>Mucoromycota</taxon>
        <taxon>Mucoromycotina</taxon>
        <taxon>Mucoromycetes</taxon>
        <taxon>Mucorales</taxon>
        <taxon>Cunninghamellaceae</taxon>
        <taxon>Absidia</taxon>
    </lineage>
</organism>
<dbReference type="InterPro" id="IPR008967">
    <property type="entry name" value="p53-like_TF_DNA-bd_sf"/>
</dbReference>
<dbReference type="Proteomes" id="UP000193560">
    <property type="component" value="Unassembled WGS sequence"/>
</dbReference>
<feature type="domain" description="RBP-J/Cbf11/Cbf12 DNA binding" evidence="8">
    <location>
        <begin position="106"/>
        <end position="270"/>
    </location>
</feature>
<evidence type="ECO:0000256" key="6">
    <source>
        <dbReference type="ARBA" id="ARBA00023242"/>
    </source>
</evidence>
<dbReference type="GO" id="GO:0001228">
    <property type="term" value="F:DNA-binding transcription activator activity, RNA polymerase II-specific"/>
    <property type="evidence" value="ECO:0007669"/>
    <property type="project" value="InterPro"/>
</dbReference>
<dbReference type="AlphaFoldDB" id="A0A1X2J0R8"/>
<evidence type="ECO:0000256" key="2">
    <source>
        <dbReference type="ARBA" id="ARBA00009704"/>
    </source>
</evidence>
<dbReference type="InterPro" id="IPR015351">
    <property type="entry name" value="RBP-J/Cbf11/Cbf12_DNA-bd"/>
</dbReference>
<feature type="region of interest" description="Disordered" evidence="7">
    <location>
        <begin position="481"/>
        <end position="525"/>
    </location>
</feature>
<dbReference type="InterPro" id="IPR040159">
    <property type="entry name" value="CLS_fam"/>
</dbReference>
<feature type="compositionally biased region" description="Low complexity" evidence="7">
    <location>
        <begin position="513"/>
        <end position="525"/>
    </location>
</feature>
<evidence type="ECO:0000313" key="11">
    <source>
        <dbReference type="Proteomes" id="UP000193560"/>
    </source>
</evidence>
<feature type="domain" description="Beta-trefoil DNA-binding" evidence="9">
    <location>
        <begin position="271"/>
        <end position="529"/>
    </location>
</feature>
<evidence type="ECO:0000256" key="3">
    <source>
        <dbReference type="ARBA" id="ARBA00023015"/>
    </source>
</evidence>
<dbReference type="SUPFAM" id="SSF49417">
    <property type="entry name" value="p53-like transcription factors"/>
    <property type="match status" value="1"/>
</dbReference>
<dbReference type="InterPro" id="IPR015350">
    <property type="entry name" value="Beta-trefoil_DNA-bd_dom"/>
</dbReference>
<dbReference type="SUPFAM" id="SSF110217">
    <property type="entry name" value="DNA-binding protein LAG-1 (CSL)"/>
    <property type="match status" value="1"/>
</dbReference>
<evidence type="ECO:0000256" key="1">
    <source>
        <dbReference type="ARBA" id="ARBA00004123"/>
    </source>
</evidence>
<dbReference type="GO" id="GO:0000978">
    <property type="term" value="F:RNA polymerase II cis-regulatory region sequence-specific DNA binding"/>
    <property type="evidence" value="ECO:0007669"/>
    <property type="project" value="InterPro"/>
</dbReference>
<evidence type="ECO:0000256" key="5">
    <source>
        <dbReference type="ARBA" id="ARBA00023163"/>
    </source>
</evidence>
<feature type="region of interest" description="Disordered" evidence="7">
    <location>
        <begin position="324"/>
        <end position="343"/>
    </location>
</feature>
<proteinExistence type="inferred from homology"/>
<dbReference type="SMART" id="SM01267">
    <property type="entry name" value="LAG1_DNAbind"/>
    <property type="match status" value="1"/>
</dbReference>
<dbReference type="Pfam" id="PF09271">
    <property type="entry name" value="LAG1-DNAbind"/>
    <property type="match status" value="1"/>
</dbReference>
<evidence type="ECO:0000259" key="9">
    <source>
        <dbReference type="SMART" id="SM01268"/>
    </source>
</evidence>
<comment type="subcellular location">
    <subcellularLocation>
        <location evidence="1">Nucleus</location>
    </subcellularLocation>
</comment>
<keyword evidence="6" id="KW-0539">Nucleus</keyword>
<feature type="compositionally biased region" description="Low complexity" evidence="7">
    <location>
        <begin position="325"/>
        <end position="343"/>
    </location>
</feature>
<sequence length="679" mass="73338">MNPPSPQQSHVISQQVFGSSKKLQFIGISPMDSLLTAIDHQAQQTTKSSQQTMSIESLLDSNGDTSNKRRYPTEDNGQPIKDARRKTATATATISQPYWKSSQMTTITCYHASVAQKSYGAEKRFLCPPPVVQFKSPHTGDLSSSTPPCQLTMAVMSENGDNALEQHAVLDDNQCSFKYLHVTGTAKAKQFSLRVNIGGSTTTTSDSSVSSFSSSNGTSPSSSPSSSPAPSSPGDSTSQSHIPPYATFSSNPISIISKPSKKTAKARNVSTCILANKPVSLFNRINSQTVRTKYMTSENNQLCAKNSSWSPFDIIILNQPQQYLSNQRPQSPSNSKNNSKNSNVVPLIYGSELVLKDTRTGVRSHPLVIRKVDKGRIVPGAYGPVSQMQKVALQLVTSATSTTASLPRCQSLYLSSVSAAETNGAGLAPAHHPHTSFLDYAASRMVPDGLEAYEKVDDHLCWTIVGISTFEYSFYDTLSSEEEKPTSTSTSASPPPTAHSHQHHEFTPPPTLSPSTSSSSSSASVSSTTVTTASSSSSNSISKRCITPFPALTSIQYDPSTHTLDLIGQHLMRAVPSPKLLEFWLGSHHGPLRTTLQPQPKEPHLTHVLIDIPSTQDLIVANHDRLVNNQGSSHRTLELPLIMVREDGVVYHSGKALVCDMLVNSDTGRWSIADINPTI</sequence>
<feature type="compositionally biased region" description="Low complexity" evidence="7">
    <location>
        <begin position="199"/>
        <end position="238"/>
    </location>
</feature>
<dbReference type="PANTHER" id="PTHR10665">
    <property type="entry name" value="RECOMBINING BINDING PROTEIN SUPPRESSOR OF HAIRLESS"/>
    <property type="match status" value="1"/>
</dbReference>
<name>A0A1X2J0R8_9FUNG</name>
<evidence type="ECO:0008006" key="12">
    <source>
        <dbReference type="Google" id="ProtNLM"/>
    </source>
</evidence>
<reference evidence="10 11" key="1">
    <citation type="submission" date="2016-07" db="EMBL/GenBank/DDBJ databases">
        <title>Pervasive Adenine N6-methylation of Active Genes in Fungi.</title>
        <authorList>
            <consortium name="DOE Joint Genome Institute"/>
            <person name="Mondo S.J."/>
            <person name="Dannebaum R.O."/>
            <person name="Kuo R.C."/>
            <person name="Labutti K."/>
            <person name="Haridas S."/>
            <person name="Kuo A."/>
            <person name="Salamov A."/>
            <person name="Ahrendt S.R."/>
            <person name="Lipzen A."/>
            <person name="Sullivan W."/>
            <person name="Andreopoulos W.B."/>
            <person name="Clum A."/>
            <person name="Lindquist E."/>
            <person name="Daum C."/>
            <person name="Ramamoorthy G.K."/>
            <person name="Gryganskyi A."/>
            <person name="Culley D."/>
            <person name="Magnuson J.K."/>
            <person name="James T.Y."/>
            <person name="O'Malley M.A."/>
            <person name="Stajich J.E."/>
            <person name="Spatafora J.W."/>
            <person name="Visel A."/>
            <person name="Grigoriev I.V."/>
        </authorList>
    </citation>
    <scope>NUCLEOTIDE SEQUENCE [LARGE SCALE GENOMIC DNA]</scope>
    <source>
        <strain evidence="10 11">NRRL 1336</strain>
    </source>
</reference>
<feature type="region of interest" description="Disordered" evidence="7">
    <location>
        <begin position="59"/>
        <end position="89"/>
    </location>
</feature>